<dbReference type="RefSeq" id="WP_119833624.1">
    <property type="nucleotide sequence ID" value="NZ_QYUL01000004.1"/>
</dbReference>
<dbReference type="InterPro" id="IPR055091">
    <property type="entry name" value="WelO5-like"/>
</dbReference>
<dbReference type="Proteomes" id="UP000283458">
    <property type="component" value="Unassembled WGS sequence"/>
</dbReference>
<evidence type="ECO:0000313" key="2">
    <source>
        <dbReference type="Proteomes" id="UP000283458"/>
    </source>
</evidence>
<evidence type="ECO:0000313" key="1">
    <source>
        <dbReference type="EMBL" id="RJF78275.1"/>
    </source>
</evidence>
<reference evidence="1 2" key="1">
    <citation type="submission" date="2018-09" db="EMBL/GenBank/DDBJ databases">
        <authorList>
            <person name="Zhu H."/>
        </authorList>
    </citation>
    <scope>NUCLEOTIDE SEQUENCE [LARGE SCALE GENOMIC DNA]</scope>
    <source>
        <strain evidence="1 2">K2W22B-5</strain>
    </source>
</reference>
<protein>
    <submittedName>
        <fullName evidence="1">2OG-Fe(II) oxygenase</fullName>
    </submittedName>
</protein>
<sequence length="270" mass="30398">MNAVSAQRPVEETNLVAHELTTETLLQLASREIGAIHVRNFYPEDISARFSEKAMNHPALGHYHKKYTSSVGRVYMPHIDTKWKAEEIDKYHNAALPSINDVRAMYFPLLSPVDYVRLLLQELWPTGANLLRLHGRTCFVGAFRVFQPTTSEFYPHNDQIDQETDAPEIASFINQLVANIYLKVPEVGGDLQLWLREPTAAEKQTILDVEGLDPASIEPPRVVLHPEVGDLIIFSSRMLHGVTSCKDTHRVGMAAFIGCPTPDKPLAFWS</sequence>
<dbReference type="OrthoDB" id="1157001at2"/>
<proteinExistence type="predicted"/>
<comment type="caution">
    <text evidence="1">The sequence shown here is derived from an EMBL/GenBank/DDBJ whole genome shotgun (WGS) entry which is preliminary data.</text>
</comment>
<gene>
    <name evidence="1" type="ORF">D3877_24530</name>
</gene>
<dbReference type="Gene3D" id="2.60.120.620">
    <property type="entry name" value="q2cbj1_9rhob like domain"/>
    <property type="match status" value="1"/>
</dbReference>
<keyword evidence="2" id="KW-1185">Reference proteome</keyword>
<accession>A0A418VPS9</accession>
<dbReference type="EMBL" id="QYUL01000004">
    <property type="protein sequence ID" value="RJF78275.1"/>
    <property type="molecule type" value="Genomic_DNA"/>
</dbReference>
<name>A0A418VPS9_9PROT</name>
<dbReference type="AlphaFoldDB" id="A0A418VPS9"/>
<organism evidence="1 2">
    <name type="scientific">Azospirillum cavernae</name>
    <dbReference type="NCBI Taxonomy" id="2320860"/>
    <lineage>
        <taxon>Bacteria</taxon>
        <taxon>Pseudomonadati</taxon>
        <taxon>Pseudomonadota</taxon>
        <taxon>Alphaproteobacteria</taxon>
        <taxon>Rhodospirillales</taxon>
        <taxon>Azospirillaceae</taxon>
        <taxon>Azospirillum</taxon>
    </lineage>
</organism>
<dbReference type="Pfam" id="PF22814">
    <property type="entry name" value="WelO5"/>
    <property type="match status" value="1"/>
</dbReference>